<keyword evidence="2" id="KW-0812">Transmembrane</keyword>
<evidence type="ECO:0000256" key="1">
    <source>
        <dbReference type="SAM" id="MobiDB-lite"/>
    </source>
</evidence>
<dbReference type="Pfam" id="PF11139">
    <property type="entry name" value="SfLAP"/>
    <property type="match status" value="1"/>
</dbReference>
<dbReference type="AlphaFoldDB" id="A0A7K1VB30"/>
<feature type="transmembrane region" description="Helical" evidence="2">
    <location>
        <begin position="113"/>
        <end position="134"/>
    </location>
</feature>
<feature type="compositionally biased region" description="Pro residues" evidence="1">
    <location>
        <begin position="36"/>
        <end position="50"/>
    </location>
</feature>
<feature type="region of interest" description="Disordered" evidence="1">
    <location>
        <begin position="1"/>
        <end position="52"/>
    </location>
</feature>
<dbReference type="EMBL" id="WRPP01000015">
    <property type="protein sequence ID" value="MVU83777.1"/>
    <property type="molecule type" value="Genomic_DNA"/>
</dbReference>
<name>A0A7K1VB30_9NOCA</name>
<protein>
    <submittedName>
        <fullName evidence="3">GAP family protein</fullName>
    </submittedName>
</protein>
<proteinExistence type="predicted"/>
<dbReference type="Proteomes" id="UP000466794">
    <property type="component" value="Unassembled WGS sequence"/>
</dbReference>
<keyword evidence="2" id="KW-0472">Membrane</keyword>
<feature type="transmembrane region" description="Helical" evidence="2">
    <location>
        <begin position="79"/>
        <end position="101"/>
    </location>
</feature>
<feature type="transmembrane region" description="Helical" evidence="2">
    <location>
        <begin position="232"/>
        <end position="252"/>
    </location>
</feature>
<keyword evidence="4" id="KW-1185">Reference proteome</keyword>
<reference evidence="3 4" key="1">
    <citation type="submission" date="2019-12" db="EMBL/GenBank/DDBJ databases">
        <title>Nocardia sp. nov. ET3-3 isolated from soil.</title>
        <authorList>
            <person name="Kanchanasin P."/>
            <person name="Tanasupawat S."/>
            <person name="Yuki M."/>
            <person name="Kudo T."/>
        </authorList>
    </citation>
    <scope>NUCLEOTIDE SEQUENCE [LARGE SCALE GENOMIC DNA]</scope>
    <source>
        <strain evidence="3 4">ET3-3</strain>
    </source>
</reference>
<keyword evidence="2" id="KW-1133">Transmembrane helix</keyword>
<accession>A0A7K1VB30</accession>
<feature type="transmembrane region" description="Helical" evidence="2">
    <location>
        <begin position="146"/>
        <end position="163"/>
    </location>
</feature>
<organism evidence="3 4">
    <name type="scientific">Nocardia terrae</name>
    <dbReference type="NCBI Taxonomy" id="2675851"/>
    <lineage>
        <taxon>Bacteria</taxon>
        <taxon>Bacillati</taxon>
        <taxon>Actinomycetota</taxon>
        <taxon>Actinomycetes</taxon>
        <taxon>Mycobacteriales</taxon>
        <taxon>Nocardiaceae</taxon>
        <taxon>Nocardia</taxon>
    </lineage>
</organism>
<evidence type="ECO:0000313" key="4">
    <source>
        <dbReference type="Proteomes" id="UP000466794"/>
    </source>
</evidence>
<comment type="caution">
    <text evidence="3">The sequence shown here is derived from an EMBL/GenBank/DDBJ whole genome shotgun (WGS) entry which is preliminary data.</text>
</comment>
<evidence type="ECO:0000313" key="3">
    <source>
        <dbReference type="EMBL" id="MVU83777.1"/>
    </source>
</evidence>
<gene>
    <name evidence="3" type="ORF">GPX89_41895</name>
</gene>
<dbReference type="InterPro" id="IPR021315">
    <property type="entry name" value="Gap/Sap"/>
</dbReference>
<evidence type="ECO:0000256" key="2">
    <source>
        <dbReference type="SAM" id="Phobius"/>
    </source>
</evidence>
<sequence length="296" mass="31287">MAVPPPPGGPARLVQTRRLGRDPTGAHRHARSLTIPPQPTRPRGIPPPPSNSRYVAVTAARSLRASRREDSLHHASGQILSHAVGVAISPLALIAIILILASPRGRPNAIAFVLGWVATVAVVLVAVVSLGSAAGAHQRDGGPATWVSWFRLVFGLLLLLMALRQLRIHNAWEDGGELPPRLRRLDEFRPGRCAALGAVLVLSNPKNVIQMAVGGVTVAEGDTSSLARTVSVTVFIVIASLGVLVPLTVHFFGAGSAHARLDRWKQWTVRNHAGIMSVLFTVLGAKSLGDGISGLL</sequence>